<dbReference type="OrthoDB" id="10616797at2759"/>
<keyword evidence="2" id="KW-1185">Reference proteome</keyword>
<dbReference type="EMBL" id="JAPDHF010000020">
    <property type="protein sequence ID" value="KAJ4006017.1"/>
    <property type="molecule type" value="Genomic_DNA"/>
</dbReference>
<dbReference type="AlphaFoldDB" id="A0A9W8PGD0"/>
<dbReference type="Proteomes" id="UP001152130">
    <property type="component" value="Unassembled WGS sequence"/>
</dbReference>
<evidence type="ECO:0000313" key="2">
    <source>
        <dbReference type="Proteomes" id="UP001152130"/>
    </source>
</evidence>
<sequence length="218" mass="25469">MLISLDHPVLLKVIETLQRRYWYTHYLWGECLKSIQEKLHEHREAGSIEVDEIIAILDGAFETIRHETLNEAHIVNIAQDIFADNGRLRSDGFLINQLMRQFGIDTEAIPAPEGERYIPPNGLAWFDEIFLPSSYRNRLDPTVLKLFEEIHELLNLQIEYEDEIILLLEAQGLPRPERITNLEFRARECRVFDRMTRLVRLDGNGPLLEAVERLLAEL</sequence>
<reference evidence="1" key="1">
    <citation type="submission" date="2022-10" db="EMBL/GenBank/DDBJ databases">
        <title>Fusarium specimens isolated from Avocado Roots.</title>
        <authorList>
            <person name="Stajich J."/>
            <person name="Roper C."/>
            <person name="Heimlech-Rivalta G."/>
        </authorList>
    </citation>
    <scope>NUCLEOTIDE SEQUENCE</scope>
    <source>
        <strain evidence="1">CF00143</strain>
    </source>
</reference>
<evidence type="ECO:0000313" key="1">
    <source>
        <dbReference type="EMBL" id="KAJ4006017.1"/>
    </source>
</evidence>
<name>A0A9W8PGD0_9HYPO</name>
<gene>
    <name evidence="1" type="ORF">NW766_010842</name>
</gene>
<organism evidence="1 2">
    <name type="scientific">Fusarium irregulare</name>
    <dbReference type="NCBI Taxonomy" id="2494466"/>
    <lineage>
        <taxon>Eukaryota</taxon>
        <taxon>Fungi</taxon>
        <taxon>Dikarya</taxon>
        <taxon>Ascomycota</taxon>
        <taxon>Pezizomycotina</taxon>
        <taxon>Sordariomycetes</taxon>
        <taxon>Hypocreomycetidae</taxon>
        <taxon>Hypocreales</taxon>
        <taxon>Nectriaceae</taxon>
        <taxon>Fusarium</taxon>
        <taxon>Fusarium incarnatum-equiseti species complex</taxon>
    </lineage>
</organism>
<proteinExistence type="predicted"/>
<comment type="caution">
    <text evidence="1">The sequence shown here is derived from an EMBL/GenBank/DDBJ whole genome shotgun (WGS) entry which is preliminary data.</text>
</comment>
<accession>A0A9W8PGD0</accession>
<protein>
    <submittedName>
        <fullName evidence="1">Uncharacterized protein</fullName>
    </submittedName>
</protein>